<dbReference type="AlphaFoldDB" id="S4NZT5"/>
<reference evidence="1" key="1">
    <citation type="journal article" date="2013" name="BMC Genomics">
        <title>Unscrambling butterfly oogenesis.</title>
        <authorList>
            <person name="Carter J.M."/>
            <person name="Baker S.C."/>
            <person name="Pink R."/>
            <person name="Carter D.R."/>
            <person name="Collins A."/>
            <person name="Tomlin J."/>
            <person name="Gibbs M."/>
            <person name="Breuker C.J."/>
        </authorList>
    </citation>
    <scope>NUCLEOTIDE SEQUENCE</scope>
    <source>
        <tissue evidence="1">Ovary</tissue>
    </source>
</reference>
<name>S4NZT5_9NEOP</name>
<protein>
    <submittedName>
        <fullName evidence="1">Uncharacterized protein</fullName>
    </submittedName>
</protein>
<feature type="non-terminal residue" evidence="1">
    <location>
        <position position="1"/>
    </location>
</feature>
<accession>S4NZT5</accession>
<evidence type="ECO:0000313" key="1">
    <source>
        <dbReference type="EMBL" id="JAA79310.1"/>
    </source>
</evidence>
<organism evidence="1">
    <name type="scientific">Pararge aegeria</name>
    <name type="common">speckled wood butterfly</name>
    <dbReference type="NCBI Taxonomy" id="116150"/>
    <lineage>
        <taxon>Eukaryota</taxon>
        <taxon>Metazoa</taxon>
        <taxon>Ecdysozoa</taxon>
        <taxon>Arthropoda</taxon>
        <taxon>Hexapoda</taxon>
        <taxon>Insecta</taxon>
        <taxon>Pterygota</taxon>
        <taxon>Neoptera</taxon>
        <taxon>Endopterygota</taxon>
        <taxon>Lepidoptera</taxon>
        <taxon>Glossata</taxon>
        <taxon>Ditrysia</taxon>
        <taxon>Papilionoidea</taxon>
        <taxon>Nymphalidae</taxon>
        <taxon>Satyrinae</taxon>
        <taxon>Satyrini</taxon>
        <taxon>Parargina</taxon>
        <taxon>Pararge</taxon>
    </lineage>
</organism>
<sequence length="67" mass="7879">QYLTFIIMHHHHLHINPFLAHYRARVSFHNGMGLGLSPPRWLSADWWIHEHCGELSSIFFTVEASDI</sequence>
<dbReference type="EMBL" id="GAIX01013250">
    <property type="protein sequence ID" value="JAA79310.1"/>
    <property type="molecule type" value="Transcribed_RNA"/>
</dbReference>
<proteinExistence type="predicted"/>
<feature type="non-terminal residue" evidence="1">
    <location>
        <position position="67"/>
    </location>
</feature>
<reference evidence="1" key="2">
    <citation type="submission" date="2013-05" db="EMBL/GenBank/DDBJ databases">
        <authorList>
            <person name="Carter J.-M."/>
            <person name="Baker S.C."/>
            <person name="Pink R."/>
            <person name="Carter D.R.F."/>
            <person name="Collins A."/>
            <person name="Tomlin J."/>
            <person name="Gibbs M."/>
            <person name="Breuker C.J."/>
        </authorList>
    </citation>
    <scope>NUCLEOTIDE SEQUENCE</scope>
    <source>
        <tissue evidence="1">Ovary</tissue>
    </source>
</reference>